<evidence type="ECO:0000313" key="1">
    <source>
        <dbReference type="EMBL" id="EAL2367781.1"/>
    </source>
</evidence>
<accession>A0A633T5I5</accession>
<proteinExistence type="predicted"/>
<protein>
    <submittedName>
        <fullName evidence="1">Uncharacterized protein</fullName>
    </submittedName>
</protein>
<reference evidence="1" key="1">
    <citation type="submission" date="2019-05" db="EMBL/GenBank/DDBJ databases">
        <authorList>
            <consortium name="PulseNet: The National Subtyping Network for Foodborne Disease Surveillance"/>
            <person name="Tarr C.L."/>
            <person name="Trees E."/>
            <person name="Katz L.S."/>
            <person name="Carleton-Romer H.A."/>
            <person name="Stroika S."/>
            <person name="Kucerova Z."/>
            <person name="Roache K.F."/>
            <person name="Sabol A.L."/>
            <person name="Besser J."/>
            <person name="Gerner-Smidt P."/>
        </authorList>
    </citation>
    <scope>NUCLEOTIDE SEQUENCE</scope>
    <source>
        <strain evidence="1">PNUSAC009286</strain>
    </source>
</reference>
<organism evidence="1">
    <name type="scientific">Campylobacter jejuni</name>
    <dbReference type="NCBI Taxonomy" id="197"/>
    <lineage>
        <taxon>Bacteria</taxon>
        <taxon>Pseudomonadati</taxon>
        <taxon>Campylobacterota</taxon>
        <taxon>Epsilonproteobacteria</taxon>
        <taxon>Campylobacterales</taxon>
        <taxon>Campylobacteraceae</taxon>
        <taxon>Campylobacter</taxon>
    </lineage>
</organism>
<name>A0A633T5I5_CAMJU</name>
<sequence length="223" mass="26874">MTEMQFNEIKERLADWRSERSLTYENQREEFLGNVFEKVSEYFRAKDDLERVDALCDIVIFCFNSFNLDYKTLEKQNDYDVTKISIVEITDDLTYTTAKFMRKDFKDFNNIYRLVFNCEHLCKNLGFDFYKCMLEKIKEIESRTGFYDERLKKFVDKICAFSKDEALSNVSKDFGFLGNSIIYKLTQEDKNFWFITCKEIETNLQIDYKVKKIYKADYKSCRL</sequence>
<gene>
    <name evidence="1" type="ORF">FDR90_05960</name>
</gene>
<dbReference type="EMBL" id="AACMNR010000013">
    <property type="protein sequence ID" value="EAL2367781.1"/>
    <property type="molecule type" value="Genomic_DNA"/>
</dbReference>
<comment type="caution">
    <text evidence="1">The sequence shown here is derived from an EMBL/GenBank/DDBJ whole genome shotgun (WGS) entry which is preliminary data.</text>
</comment>
<dbReference type="AlphaFoldDB" id="A0A633T5I5"/>